<keyword evidence="1" id="KW-0479">Metal-binding</keyword>
<feature type="region of interest" description="Disordered" evidence="2">
    <location>
        <begin position="141"/>
        <end position="180"/>
    </location>
</feature>
<dbReference type="InterPro" id="IPR013087">
    <property type="entry name" value="Znf_C2H2_type"/>
</dbReference>
<feature type="domain" description="C2H2-type" evidence="3">
    <location>
        <begin position="192"/>
        <end position="219"/>
    </location>
</feature>
<accession>A0AAW0QPV6</accession>
<evidence type="ECO:0000259" key="3">
    <source>
        <dbReference type="PROSITE" id="PS50157"/>
    </source>
</evidence>
<dbReference type="EMBL" id="JAQQWP010000009">
    <property type="protein sequence ID" value="KAK8101466.1"/>
    <property type="molecule type" value="Genomic_DNA"/>
</dbReference>
<dbReference type="InterPro" id="IPR036236">
    <property type="entry name" value="Znf_C2H2_sf"/>
</dbReference>
<evidence type="ECO:0000256" key="2">
    <source>
        <dbReference type="SAM" id="MobiDB-lite"/>
    </source>
</evidence>
<dbReference type="PROSITE" id="PS50157">
    <property type="entry name" value="ZINC_FINGER_C2H2_2"/>
    <property type="match status" value="1"/>
</dbReference>
<evidence type="ECO:0000313" key="4">
    <source>
        <dbReference type="EMBL" id="KAK8101466.1"/>
    </source>
</evidence>
<dbReference type="Gene3D" id="3.30.160.60">
    <property type="entry name" value="Classic Zinc Finger"/>
    <property type="match status" value="1"/>
</dbReference>
<keyword evidence="1" id="KW-0863">Zinc-finger</keyword>
<feature type="compositionally biased region" description="Polar residues" evidence="2">
    <location>
        <begin position="145"/>
        <end position="155"/>
    </location>
</feature>
<name>A0AAW0QPV6_9PEZI</name>
<dbReference type="SMART" id="SM00355">
    <property type="entry name" value="ZnF_C2H2"/>
    <property type="match status" value="2"/>
</dbReference>
<dbReference type="GO" id="GO:0008270">
    <property type="term" value="F:zinc ion binding"/>
    <property type="evidence" value="ECO:0007669"/>
    <property type="project" value="UniProtKB-KW"/>
</dbReference>
<keyword evidence="5" id="KW-1185">Reference proteome</keyword>
<protein>
    <recommendedName>
        <fullName evidence="3">C2H2-type domain-containing protein</fullName>
    </recommendedName>
</protein>
<dbReference type="Proteomes" id="UP001392437">
    <property type="component" value="Unassembled WGS sequence"/>
</dbReference>
<keyword evidence="1" id="KW-0862">Zinc</keyword>
<evidence type="ECO:0000256" key="1">
    <source>
        <dbReference type="PROSITE-ProRule" id="PRU00042"/>
    </source>
</evidence>
<reference evidence="4 5" key="1">
    <citation type="submission" date="2023-01" db="EMBL/GenBank/DDBJ databases">
        <title>Analysis of 21 Apiospora genomes using comparative genomics revels a genus with tremendous synthesis potential of carbohydrate active enzymes and secondary metabolites.</title>
        <authorList>
            <person name="Sorensen T."/>
        </authorList>
    </citation>
    <scope>NUCLEOTIDE SEQUENCE [LARGE SCALE GENOMIC DNA]</scope>
    <source>
        <strain evidence="4 5">CBS 117206</strain>
    </source>
</reference>
<dbReference type="AlphaFoldDB" id="A0AAW0QPV6"/>
<gene>
    <name evidence="4" type="ORF">PG999_011840</name>
</gene>
<dbReference type="SUPFAM" id="SSF57667">
    <property type="entry name" value="beta-beta-alpha zinc fingers"/>
    <property type="match status" value="1"/>
</dbReference>
<dbReference type="PROSITE" id="PS00028">
    <property type="entry name" value="ZINC_FINGER_C2H2_1"/>
    <property type="match status" value="1"/>
</dbReference>
<proteinExistence type="predicted"/>
<organism evidence="4 5">
    <name type="scientific">Apiospora kogelbergensis</name>
    <dbReference type="NCBI Taxonomy" id="1337665"/>
    <lineage>
        <taxon>Eukaryota</taxon>
        <taxon>Fungi</taxon>
        <taxon>Dikarya</taxon>
        <taxon>Ascomycota</taxon>
        <taxon>Pezizomycotina</taxon>
        <taxon>Sordariomycetes</taxon>
        <taxon>Xylariomycetidae</taxon>
        <taxon>Amphisphaeriales</taxon>
        <taxon>Apiosporaceae</taxon>
        <taxon>Apiospora</taxon>
    </lineage>
</organism>
<sequence>MENTSRRNTNAPWDQEFLGFNNEFCDIPFNSYTPISTNPQEDPSFEDLSMQWLFPSHELGGHDQTMPLEPYAFSYLTFEQHPDGLSKISSPGSSLVSYMPDIDFSSENYVSTILQPIPNGLVDSGPTLWTPNYVNSTMSFPGPSSYPSDHGPSTINKEETMSSPAVSNASNASSPPPPSSMKTTPEPVFCAYICPHCPRSFPKRFQLNIHVQRHTKPFACPVFECETKHGAQRDLYRHLWTKHAKFATAHRVPSENRSCPIQGCGKVCKMD</sequence>
<feature type="compositionally biased region" description="Low complexity" evidence="2">
    <location>
        <begin position="162"/>
        <end position="173"/>
    </location>
</feature>
<comment type="caution">
    <text evidence="4">The sequence shown here is derived from an EMBL/GenBank/DDBJ whole genome shotgun (WGS) entry which is preliminary data.</text>
</comment>
<evidence type="ECO:0000313" key="5">
    <source>
        <dbReference type="Proteomes" id="UP001392437"/>
    </source>
</evidence>